<sequence length="380" mass="43662">MNSFAVSPAFNFIKISFYSSLILDAFCCLSNNYLGIILEKIGFLQKILRSRTFEKPGKLLAFNLKQNYSWTMKRILISILSLLAVIIVALPFLGDGESKRIDSEIRSKSTGSFLETPDGFVHYEWEGPENGQPVVLVQGFSNPIFIYEPLSKRLQEEGYRVLRFDLFGRGLSDRPDTTYNPDLFDRQLSNLLNSLNIQKQIYLIGTSMGGVIVTDFILKHPERVKKLVLIAPAGFPMEIPSIGRITRLPWIGEYLSKSFGDGILRKGAKKNFFKPERFPNLEKEYREQMQFIGFKRAILSSLRNMRLESFQEEYGRLGKNPIPKLLIWGKQDRVVPFYLHEIVLKTLPGTEFLPLDEEGHVPHYESPERVAPKILEFLKK</sequence>
<comment type="caution">
    <text evidence="3">The sequence shown here is derived from an EMBL/GenBank/DDBJ whole genome shotgun (WGS) entry which is preliminary data.</text>
</comment>
<dbReference type="InterPro" id="IPR000639">
    <property type="entry name" value="Epox_hydrolase-like"/>
</dbReference>
<dbReference type="PRINTS" id="PR00111">
    <property type="entry name" value="ABHYDROLASE"/>
</dbReference>
<feature type="transmembrane region" description="Helical" evidence="1">
    <location>
        <begin position="75"/>
        <end position="94"/>
    </location>
</feature>
<reference evidence="3 4" key="1">
    <citation type="submission" date="2017-07" db="EMBL/GenBank/DDBJ databases">
        <title>Leptospira spp. isolated from tropical soils.</title>
        <authorList>
            <person name="Thibeaux R."/>
            <person name="Iraola G."/>
            <person name="Ferres I."/>
            <person name="Bierque E."/>
            <person name="Girault D."/>
            <person name="Soupe-Gilbert M.-E."/>
            <person name="Picardeau M."/>
            <person name="Goarant C."/>
        </authorList>
    </citation>
    <scope>NUCLEOTIDE SEQUENCE [LARGE SCALE GENOMIC DNA]</scope>
    <source>
        <strain evidence="3 4">FH4-C-A1</strain>
    </source>
</reference>
<evidence type="ECO:0000256" key="1">
    <source>
        <dbReference type="SAM" id="Phobius"/>
    </source>
</evidence>
<keyword evidence="1" id="KW-1133">Transmembrane helix</keyword>
<dbReference type="PRINTS" id="PR00412">
    <property type="entry name" value="EPOXHYDRLASE"/>
</dbReference>
<name>A0ABX4NSM2_9LEPT</name>
<keyword evidence="1" id="KW-0812">Transmembrane</keyword>
<evidence type="ECO:0000313" key="3">
    <source>
        <dbReference type="EMBL" id="PJZ58750.1"/>
    </source>
</evidence>
<dbReference type="PANTHER" id="PTHR43798">
    <property type="entry name" value="MONOACYLGLYCEROL LIPASE"/>
    <property type="match status" value="1"/>
</dbReference>
<protein>
    <recommendedName>
        <fullName evidence="2">AB hydrolase-1 domain-containing protein</fullName>
    </recommendedName>
</protein>
<dbReference type="EMBL" id="NPDS01000001">
    <property type="protein sequence ID" value="PJZ58750.1"/>
    <property type="molecule type" value="Genomic_DNA"/>
</dbReference>
<dbReference type="Proteomes" id="UP000231879">
    <property type="component" value="Unassembled WGS sequence"/>
</dbReference>
<dbReference type="Gene3D" id="3.40.50.1820">
    <property type="entry name" value="alpha/beta hydrolase"/>
    <property type="match status" value="1"/>
</dbReference>
<dbReference type="InterPro" id="IPR000073">
    <property type="entry name" value="AB_hydrolase_1"/>
</dbReference>
<keyword evidence="1" id="KW-0472">Membrane</keyword>
<keyword evidence="4" id="KW-1185">Reference proteome</keyword>
<dbReference type="PANTHER" id="PTHR43798:SF33">
    <property type="entry name" value="HYDROLASE, PUTATIVE (AFU_ORTHOLOGUE AFUA_2G14860)-RELATED"/>
    <property type="match status" value="1"/>
</dbReference>
<feature type="transmembrane region" description="Helical" evidence="1">
    <location>
        <begin position="15"/>
        <end position="38"/>
    </location>
</feature>
<accession>A0ABX4NSM2</accession>
<proteinExistence type="predicted"/>
<organism evidence="3 4">
    <name type="scientific">Leptospira barantonii</name>
    <dbReference type="NCBI Taxonomy" id="2023184"/>
    <lineage>
        <taxon>Bacteria</taxon>
        <taxon>Pseudomonadati</taxon>
        <taxon>Spirochaetota</taxon>
        <taxon>Spirochaetia</taxon>
        <taxon>Leptospirales</taxon>
        <taxon>Leptospiraceae</taxon>
        <taxon>Leptospira</taxon>
    </lineage>
</organism>
<dbReference type="SUPFAM" id="SSF53474">
    <property type="entry name" value="alpha/beta-Hydrolases"/>
    <property type="match status" value="1"/>
</dbReference>
<dbReference type="Pfam" id="PF00561">
    <property type="entry name" value="Abhydrolase_1"/>
    <property type="match status" value="1"/>
</dbReference>
<evidence type="ECO:0000313" key="4">
    <source>
        <dbReference type="Proteomes" id="UP000231879"/>
    </source>
</evidence>
<dbReference type="InterPro" id="IPR050266">
    <property type="entry name" value="AB_hydrolase_sf"/>
</dbReference>
<feature type="domain" description="AB hydrolase-1" evidence="2">
    <location>
        <begin position="133"/>
        <end position="367"/>
    </location>
</feature>
<dbReference type="InterPro" id="IPR029058">
    <property type="entry name" value="AB_hydrolase_fold"/>
</dbReference>
<evidence type="ECO:0000259" key="2">
    <source>
        <dbReference type="Pfam" id="PF00561"/>
    </source>
</evidence>
<gene>
    <name evidence="3" type="ORF">CH367_01465</name>
</gene>